<comment type="caution">
    <text evidence="1">The sequence shown here is derived from an EMBL/GenBank/DDBJ whole genome shotgun (WGS) entry which is preliminary data.</text>
</comment>
<reference evidence="1" key="2">
    <citation type="journal article" date="2022" name="New Phytol.">
        <title>Evolutionary transition to the ectomycorrhizal habit in the genomes of a hyperdiverse lineage of mushroom-forming fungi.</title>
        <authorList>
            <person name="Looney B."/>
            <person name="Miyauchi S."/>
            <person name="Morin E."/>
            <person name="Drula E."/>
            <person name="Courty P.E."/>
            <person name="Kohler A."/>
            <person name="Kuo A."/>
            <person name="LaButti K."/>
            <person name="Pangilinan J."/>
            <person name="Lipzen A."/>
            <person name="Riley R."/>
            <person name="Andreopoulos W."/>
            <person name="He G."/>
            <person name="Johnson J."/>
            <person name="Nolan M."/>
            <person name="Tritt A."/>
            <person name="Barry K.W."/>
            <person name="Grigoriev I.V."/>
            <person name="Nagy L.G."/>
            <person name="Hibbett D."/>
            <person name="Henrissat B."/>
            <person name="Matheny P.B."/>
            <person name="Labbe J."/>
            <person name="Martin F.M."/>
        </authorList>
    </citation>
    <scope>NUCLEOTIDE SEQUENCE</scope>
    <source>
        <strain evidence="1">FP105234-sp</strain>
    </source>
</reference>
<reference evidence="1" key="1">
    <citation type="submission" date="2021-02" db="EMBL/GenBank/DDBJ databases">
        <authorList>
            <consortium name="DOE Joint Genome Institute"/>
            <person name="Ahrendt S."/>
            <person name="Looney B.P."/>
            <person name="Miyauchi S."/>
            <person name="Morin E."/>
            <person name="Drula E."/>
            <person name="Courty P.E."/>
            <person name="Chicoki N."/>
            <person name="Fauchery L."/>
            <person name="Kohler A."/>
            <person name="Kuo A."/>
            <person name="Labutti K."/>
            <person name="Pangilinan J."/>
            <person name="Lipzen A."/>
            <person name="Riley R."/>
            <person name="Andreopoulos W."/>
            <person name="He G."/>
            <person name="Johnson J."/>
            <person name="Barry K.W."/>
            <person name="Grigoriev I.V."/>
            <person name="Nagy L."/>
            <person name="Hibbett D."/>
            <person name="Henrissat B."/>
            <person name="Matheny P.B."/>
            <person name="Labbe J."/>
            <person name="Martin F."/>
        </authorList>
    </citation>
    <scope>NUCLEOTIDE SEQUENCE</scope>
    <source>
        <strain evidence="1">FP105234-sp</strain>
    </source>
</reference>
<keyword evidence="2" id="KW-1185">Reference proteome</keyword>
<accession>A0ACB8S1W7</accession>
<gene>
    <name evidence="1" type="ORF">FA95DRAFT_682686</name>
</gene>
<proteinExistence type="predicted"/>
<sequence>MEVQTSRDYWKSTVDLRIASRLKEWAVRNKSGHKTVFGSRDGRWKVWDEEIDGLLEVILSARAARNAATPGILRLPPEILSLIFAYLAAVDPPTRIGKKITMQLTEVAVGYRLGWMGVTHVCKRWRQVAVDDPSLWTNLDSFNLSRHWFDFIVKRTSEAGTLLSVSVDWYQYRRKVPPAIKIALHNLRLRNLTLYHEPGDPHAGRKSKIVNILFNGRRRGPAPFLESLTMQSKRAFNLILPSDFLATETPRLKSLTLNHCAIQWDSPLLRNLVHLDLSVTRDFDRTVPSSHRPSIRQLRAVLAACPKLEHLSLSGVIDTLTPEDADTTVTALPHLTFILVRGSIVKCGYLMRHVSIPSTARRTVIQDILDDEHPMDELPSLYDLGAVSLPARSLSIRSAFAGDRVYLSYWTEPQKWLTSPSPYIDPMEEEDEWEDEGAHYMLCVHQLARTIPDVVNLYPLDFSQVQDLMVQSGAWDDRVGWSREQWSTLLSSAVNITRMVLIGITTGECLSMLTPLGSTDTAGTSSVPLPALRSLAIRYVRFHEGGPAPEWTEESVTVGILIGCLQARRARGAVLDIIELPQLYKDAPWLDQVKECVPRVEHGVDILPVFI</sequence>
<name>A0ACB8S1W7_9AGAM</name>
<organism evidence="1 2">
    <name type="scientific">Auriscalpium vulgare</name>
    <dbReference type="NCBI Taxonomy" id="40419"/>
    <lineage>
        <taxon>Eukaryota</taxon>
        <taxon>Fungi</taxon>
        <taxon>Dikarya</taxon>
        <taxon>Basidiomycota</taxon>
        <taxon>Agaricomycotina</taxon>
        <taxon>Agaricomycetes</taxon>
        <taxon>Russulales</taxon>
        <taxon>Auriscalpiaceae</taxon>
        <taxon>Auriscalpium</taxon>
    </lineage>
</organism>
<protein>
    <submittedName>
        <fullName evidence="1">Uncharacterized protein</fullName>
    </submittedName>
</protein>
<evidence type="ECO:0000313" key="1">
    <source>
        <dbReference type="EMBL" id="KAI0050076.1"/>
    </source>
</evidence>
<dbReference type="EMBL" id="MU275865">
    <property type="protein sequence ID" value="KAI0050076.1"/>
    <property type="molecule type" value="Genomic_DNA"/>
</dbReference>
<dbReference type="Proteomes" id="UP000814033">
    <property type="component" value="Unassembled WGS sequence"/>
</dbReference>
<evidence type="ECO:0000313" key="2">
    <source>
        <dbReference type="Proteomes" id="UP000814033"/>
    </source>
</evidence>